<organism evidence="2 3">
    <name type="scientific">Ridgeia piscesae</name>
    <name type="common">Tubeworm</name>
    <dbReference type="NCBI Taxonomy" id="27915"/>
    <lineage>
        <taxon>Eukaryota</taxon>
        <taxon>Metazoa</taxon>
        <taxon>Spiralia</taxon>
        <taxon>Lophotrochozoa</taxon>
        <taxon>Annelida</taxon>
        <taxon>Polychaeta</taxon>
        <taxon>Sedentaria</taxon>
        <taxon>Canalipalpata</taxon>
        <taxon>Sabellida</taxon>
        <taxon>Siboglinidae</taxon>
        <taxon>Ridgeia</taxon>
    </lineage>
</organism>
<dbReference type="AlphaFoldDB" id="A0AAD9NHQ2"/>
<protein>
    <submittedName>
        <fullName evidence="2">Uncharacterized protein</fullName>
    </submittedName>
</protein>
<feature type="region of interest" description="Disordered" evidence="1">
    <location>
        <begin position="1"/>
        <end position="37"/>
    </location>
</feature>
<feature type="compositionally biased region" description="Acidic residues" evidence="1">
    <location>
        <begin position="27"/>
        <end position="37"/>
    </location>
</feature>
<dbReference type="Proteomes" id="UP001209878">
    <property type="component" value="Unassembled WGS sequence"/>
</dbReference>
<evidence type="ECO:0000313" key="3">
    <source>
        <dbReference type="Proteomes" id="UP001209878"/>
    </source>
</evidence>
<dbReference type="PANTHER" id="PTHR24114:SF2">
    <property type="entry name" value="F-BOX DOMAIN-CONTAINING PROTEIN-RELATED"/>
    <property type="match status" value="1"/>
</dbReference>
<sequence length="249" mass="26928">MDKDSAGVQGIRVKQRQGKKLTTLAGSDDEYDTDVDDEKVETPFDPCGRRTYSRTCRKLRIVPKSFILEALGGAVVDVRRHGLGDKDVLALSTALLDNTTVSTLSLVENPLTEKSFHFLFLALAENLYVTKLVLRSTCSTDDACASTCAQLLSETLVENSTIQLVDMSENGLKDMHAVYFASILQNCKTLTHLNLSHNNFGDAGAQLLASGVGQYESHTAHNTNAAAGEGKDDGRMSRGKKLGCIAANE</sequence>
<dbReference type="Pfam" id="PF13516">
    <property type="entry name" value="LRR_6"/>
    <property type="match status" value="1"/>
</dbReference>
<dbReference type="SUPFAM" id="SSF52047">
    <property type="entry name" value="RNI-like"/>
    <property type="match status" value="1"/>
</dbReference>
<reference evidence="2" key="1">
    <citation type="journal article" date="2023" name="Mol. Biol. Evol.">
        <title>Third-Generation Sequencing Reveals the Adaptive Role of the Epigenome in Three Deep-Sea Polychaetes.</title>
        <authorList>
            <person name="Perez M."/>
            <person name="Aroh O."/>
            <person name="Sun Y."/>
            <person name="Lan Y."/>
            <person name="Juniper S.K."/>
            <person name="Young C.R."/>
            <person name="Angers B."/>
            <person name="Qian P.Y."/>
        </authorList>
    </citation>
    <scope>NUCLEOTIDE SEQUENCE</scope>
    <source>
        <strain evidence="2">R07B-5</strain>
    </source>
</reference>
<proteinExistence type="predicted"/>
<gene>
    <name evidence="2" type="ORF">NP493_1151g00103</name>
</gene>
<evidence type="ECO:0000313" key="2">
    <source>
        <dbReference type="EMBL" id="KAK2170485.1"/>
    </source>
</evidence>
<evidence type="ECO:0000256" key="1">
    <source>
        <dbReference type="SAM" id="MobiDB-lite"/>
    </source>
</evidence>
<accession>A0AAD9NHQ2</accession>
<dbReference type="EMBL" id="JAODUO010001150">
    <property type="protein sequence ID" value="KAK2170485.1"/>
    <property type="molecule type" value="Genomic_DNA"/>
</dbReference>
<keyword evidence="3" id="KW-1185">Reference proteome</keyword>
<name>A0AAD9NHQ2_RIDPI</name>
<dbReference type="Gene3D" id="3.80.10.10">
    <property type="entry name" value="Ribonuclease Inhibitor"/>
    <property type="match status" value="2"/>
</dbReference>
<dbReference type="InterPro" id="IPR001611">
    <property type="entry name" value="Leu-rich_rpt"/>
</dbReference>
<comment type="caution">
    <text evidence="2">The sequence shown here is derived from an EMBL/GenBank/DDBJ whole genome shotgun (WGS) entry which is preliminary data.</text>
</comment>
<dbReference type="InterPro" id="IPR032675">
    <property type="entry name" value="LRR_dom_sf"/>
</dbReference>
<dbReference type="InterPro" id="IPR052394">
    <property type="entry name" value="LRR-containing"/>
</dbReference>
<dbReference type="PANTHER" id="PTHR24114">
    <property type="entry name" value="LEUCINE RICH REPEAT FAMILY PROTEIN"/>
    <property type="match status" value="1"/>
</dbReference>